<organism evidence="1 2">
    <name type="scientific">Bacteroides uniformis</name>
    <dbReference type="NCBI Taxonomy" id="820"/>
    <lineage>
        <taxon>Bacteria</taxon>
        <taxon>Pseudomonadati</taxon>
        <taxon>Bacteroidota</taxon>
        <taxon>Bacteroidia</taxon>
        <taxon>Bacteroidales</taxon>
        <taxon>Bacteroidaceae</taxon>
        <taxon>Bacteroides</taxon>
    </lineage>
</organism>
<accession>A0A412B4X6</accession>
<dbReference type="EMBL" id="QRTH01000015">
    <property type="protein sequence ID" value="RGQ47558.1"/>
    <property type="molecule type" value="Genomic_DNA"/>
</dbReference>
<comment type="caution">
    <text evidence="1">The sequence shown here is derived from an EMBL/GenBank/DDBJ whole genome shotgun (WGS) entry which is preliminary data.</text>
</comment>
<proteinExistence type="predicted"/>
<sequence>MREHAKNPFGALDKENISAEGMDKWATVTNKYMEMKTNISTKQIELQSSGCKTLICDVSHSSGPKESSHYRILDKSTGKTESINVGDIDLGKQSPETLKKLLSGQQTEMANKSGTNSLVTLNKTITGWGISAVKQVFNSADNSAGI</sequence>
<dbReference type="AlphaFoldDB" id="A0A412B4X6"/>
<name>A0A412B4X6_BACUN</name>
<dbReference type="Proteomes" id="UP000283680">
    <property type="component" value="Unassembled WGS sequence"/>
</dbReference>
<reference evidence="1 2" key="1">
    <citation type="submission" date="2018-08" db="EMBL/GenBank/DDBJ databases">
        <title>A genome reference for cultivated species of the human gut microbiota.</title>
        <authorList>
            <person name="Zou Y."/>
            <person name="Xue W."/>
            <person name="Luo G."/>
        </authorList>
    </citation>
    <scope>NUCLEOTIDE SEQUENCE [LARGE SCALE GENOMIC DNA]</scope>
    <source>
        <strain evidence="1 2">AF28-11</strain>
    </source>
</reference>
<gene>
    <name evidence="1" type="ORF">DWY92_19050</name>
</gene>
<protein>
    <submittedName>
        <fullName evidence="1">Uncharacterized protein</fullName>
    </submittedName>
</protein>
<evidence type="ECO:0000313" key="1">
    <source>
        <dbReference type="EMBL" id="RGQ47558.1"/>
    </source>
</evidence>
<evidence type="ECO:0000313" key="2">
    <source>
        <dbReference type="Proteomes" id="UP000283680"/>
    </source>
</evidence>